<dbReference type="Proteomes" id="UP000005237">
    <property type="component" value="Unassembled WGS sequence"/>
</dbReference>
<dbReference type="InterPro" id="IPR026511">
    <property type="entry name" value="PTHB1"/>
</dbReference>
<evidence type="ECO:0000313" key="4">
    <source>
        <dbReference type="Proteomes" id="UP000005237"/>
    </source>
</evidence>
<dbReference type="GO" id="GO:0060271">
    <property type="term" value="P:cilium assembly"/>
    <property type="evidence" value="ECO:0007669"/>
    <property type="project" value="TreeGrafter"/>
</dbReference>
<reference evidence="4" key="1">
    <citation type="submission" date="2010-08" db="EMBL/GenBank/DDBJ databases">
        <authorList>
            <consortium name="Caenorhabditis japonica Sequencing Consortium"/>
            <person name="Wilson R.K."/>
        </authorList>
    </citation>
    <scope>NUCLEOTIDE SEQUENCE [LARGE SCALE GENOMIC DNA]</scope>
    <source>
        <strain evidence="4">DF5081</strain>
    </source>
</reference>
<reference evidence="3" key="2">
    <citation type="submission" date="2022-06" db="UniProtKB">
        <authorList>
            <consortium name="EnsemblMetazoa"/>
        </authorList>
    </citation>
    <scope>IDENTIFICATION</scope>
    <source>
        <strain evidence="3">DF5081</strain>
    </source>
</reference>
<accession>A0A8R1EIE7</accession>
<dbReference type="GO" id="GO:0016020">
    <property type="term" value="C:membrane"/>
    <property type="evidence" value="ECO:0007669"/>
    <property type="project" value="TreeGrafter"/>
</dbReference>
<dbReference type="PANTHER" id="PTHR20991">
    <property type="entry name" value="PARATHYROID HORMONE-RESPONSIVE B1 GENE"/>
    <property type="match status" value="1"/>
</dbReference>
<dbReference type="EnsemblMetazoa" id="CJA34314b.1">
    <property type="protein sequence ID" value="CJA34314b.1"/>
    <property type="gene ID" value="WBGene00210161"/>
</dbReference>
<evidence type="ECO:0000259" key="2">
    <source>
        <dbReference type="Pfam" id="PF23338"/>
    </source>
</evidence>
<proteinExistence type="predicted"/>
<feature type="region of interest" description="Disordered" evidence="1">
    <location>
        <begin position="177"/>
        <end position="199"/>
    </location>
</feature>
<protein>
    <submittedName>
        <fullName evidence="3">PHTB1_C domain-containing protein</fullName>
    </submittedName>
</protein>
<evidence type="ECO:0000313" key="3">
    <source>
        <dbReference type="EnsemblMetazoa" id="CJA34314b.1"/>
    </source>
</evidence>
<evidence type="ECO:0000256" key="1">
    <source>
        <dbReference type="SAM" id="MobiDB-lite"/>
    </source>
</evidence>
<dbReference type="InterPro" id="IPR055363">
    <property type="entry name" value="PTHB1_hp_dom"/>
</dbReference>
<name>A0A8R1EIE7_CAEJA</name>
<dbReference type="AlphaFoldDB" id="A0A8R1EIE7"/>
<dbReference type="PANTHER" id="PTHR20991:SF0">
    <property type="entry name" value="PROTEIN PTHB1"/>
    <property type="match status" value="1"/>
</dbReference>
<dbReference type="GO" id="GO:0034464">
    <property type="term" value="C:BBSome"/>
    <property type="evidence" value="ECO:0007669"/>
    <property type="project" value="InterPro"/>
</dbReference>
<keyword evidence="4" id="KW-1185">Reference proteome</keyword>
<organism evidence="3 4">
    <name type="scientific">Caenorhabditis japonica</name>
    <dbReference type="NCBI Taxonomy" id="281687"/>
    <lineage>
        <taxon>Eukaryota</taxon>
        <taxon>Metazoa</taxon>
        <taxon>Ecdysozoa</taxon>
        <taxon>Nematoda</taxon>
        <taxon>Chromadorea</taxon>
        <taxon>Rhabditida</taxon>
        <taxon>Rhabditina</taxon>
        <taxon>Rhabditomorpha</taxon>
        <taxon>Rhabditoidea</taxon>
        <taxon>Rhabditidae</taxon>
        <taxon>Peloderinae</taxon>
        <taxon>Caenorhabditis</taxon>
    </lineage>
</organism>
<feature type="domain" description="PTHB1 hairpin" evidence="2">
    <location>
        <begin position="29"/>
        <end position="129"/>
    </location>
</feature>
<sequence>MSLLQVVSKDLVRRVFEAVPDGLQVGGNVPYEYIRETLDAIQELEAKRAEDSKKMDCRMKEVRAIEALSLNSCKTGNMTNLPALDALFDQSYRVLLDSMESYNKLSDKISTQKCTLNSLFQLAADLSKLQNVDTTLSSDFWTNTQQSLRERLQWALRTERGNEMAMIEKLCEHTEKELPRIREEKEEEEEEAPAVVAEA</sequence>
<dbReference type="Pfam" id="PF23338">
    <property type="entry name" value="PTHB1_hp"/>
    <property type="match status" value="1"/>
</dbReference>